<accession>A0ABN6ZUF3</accession>
<evidence type="ECO:0000313" key="3">
    <source>
        <dbReference type="Proteomes" id="UP001341135"/>
    </source>
</evidence>
<gene>
    <name evidence="2" type="ORF">PABY_10150</name>
</gene>
<name>A0ABN6ZUF3_9CREN</name>
<reference evidence="2 3" key="1">
    <citation type="submission" date="2023-09" db="EMBL/GenBank/DDBJ databases">
        <title>Pyrofollis japonicus gen. nov. sp. nov., a novel member of the family Pyrodictiaceae isolated from the Iheya North hydrothermal field.</title>
        <authorList>
            <person name="Miyazaki U."/>
            <person name="Sanari M."/>
            <person name="Tame A."/>
            <person name="Kitajima M."/>
            <person name="Okamoto A."/>
            <person name="Sawayama S."/>
            <person name="Miyazaki J."/>
            <person name="Takai K."/>
            <person name="Nakagawa S."/>
        </authorList>
    </citation>
    <scope>NUCLEOTIDE SEQUENCE [LARGE SCALE GENOMIC DNA]</scope>
    <source>
        <strain evidence="2 3">AV2</strain>
    </source>
</reference>
<evidence type="ECO:0000313" key="2">
    <source>
        <dbReference type="EMBL" id="BES81448.1"/>
    </source>
</evidence>
<dbReference type="RefSeq" id="WP_338252543.1">
    <property type="nucleotide sequence ID" value="NZ_AP028907.1"/>
</dbReference>
<sequence length="341" mass="36910">MPGSDASDNTVEVFCMGGLVSEKCTKIVETQLDETSAAIDLIDSVWAKEPSKPILLVAPALSGFSKLLEELSELGRNPFLVEATGIPETILSGLSLDNIIEYWVGMLVATLAERKSARRRSPRVSRREVLRRLFLIPPRYVMLPKLRSTPVVCRQDTVCPFSALEAGRLDEAKCQGCMLCAWACPESVEAPLWTGPLGLLYAYRFVDEYGLDGILFICRSRLERLDSSAVEASPARLLPFHVPCVGWLGPGLLRALADLGVYVHVYAGRDVCRGCGLEAAGVGAAGMLAASSIRVGENLAEAGAAAFTGYMRPRRSLEEVAEKMTKALGVPASHTSQREHS</sequence>
<dbReference type="InterPro" id="IPR017900">
    <property type="entry name" value="4Fe4S_Fe_S_CS"/>
</dbReference>
<dbReference type="PROSITE" id="PS51379">
    <property type="entry name" value="4FE4S_FER_2"/>
    <property type="match status" value="1"/>
</dbReference>
<dbReference type="EMBL" id="AP028907">
    <property type="protein sequence ID" value="BES81448.1"/>
    <property type="molecule type" value="Genomic_DNA"/>
</dbReference>
<dbReference type="InterPro" id="IPR017896">
    <property type="entry name" value="4Fe4S_Fe-S-bd"/>
</dbReference>
<evidence type="ECO:0000259" key="1">
    <source>
        <dbReference type="PROSITE" id="PS51379"/>
    </source>
</evidence>
<proteinExistence type="predicted"/>
<organism evidence="2 3">
    <name type="scientific">Pyrodictium abyssi</name>
    <dbReference type="NCBI Taxonomy" id="54256"/>
    <lineage>
        <taxon>Archaea</taxon>
        <taxon>Thermoproteota</taxon>
        <taxon>Thermoprotei</taxon>
        <taxon>Desulfurococcales</taxon>
        <taxon>Pyrodictiaceae</taxon>
        <taxon>Pyrodictium</taxon>
    </lineage>
</organism>
<keyword evidence="3" id="KW-1185">Reference proteome</keyword>
<protein>
    <recommendedName>
        <fullName evidence="1">4Fe-4S ferredoxin-type domain-containing protein</fullName>
    </recommendedName>
</protein>
<dbReference type="PROSITE" id="PS00198">
    <property type="entry name" value="4FE4S_FER_1"/>
    <property type="match status" value="1"/>
</dbReference>
<dbReference type="GeneID" id="89289033"/>
<dbReference type="SUPFAM" id="SSF54862">
    <property type="entry name" value="4Fe-4S ferredoxins"/>
    <property type="match status" value="1"/>
</dbReference>
<feature type="domain" description="4Fe-4S ferredoxin-type" evidence="1">
    <location>
        <begin position="165"/>
        <end position="196"/>
    </location>
</feature>
<dbReference type="Proteomes" id="UP001341135">
    <property type="component" value="Chromosome"/>
</dbReference>
<dbReference type="Pfam" id="PF00037">
    <property type="entry name" value="Fer4"/>
    <property type="match status" value="1"/>
</dbReference>